<organism evidence="7 8">
    <name type="scientific">Candidatus Limivivens intestinipullorum</name>
    <dbReference type="NCBI Taxonomy" id="2840858"/>
    <lineage>
        <taxon>Bacteria</taxon>
        <taxon>Bacillati</taxon>
        <taxon>Bacillota</taxon>
        <taxon>Clostridia</taxon>
        <taxon>Lachnospirales</taxon>
        <taxon>Lachnospiraceae</taxon>
        <taxon>Lachnospiraceae incertae sedis</taxon>
        <taxon>Candidatus Limivivens</taxon>
    </lineage>
</organism>
<dbReference type="EMBL" id="DVIQ01000110">
    <property type="protein sequence ID" value="HIS33002.1"/>
    <property type="molecule type" value="Genomic_DNA"/>
</dbReference>
<protein>
    <submittedName>
        <fullName evidence="7">Efflux RND transporter periplasmic adaptor subunit</fullName>
    </submittedName>
</protein>
<dbReference type="AlphaFoldDB" id="A0A9D1JLC8"/>
<evidence type="ECO:0000313" key="8">
    <source>
        <dbReference type="Proteomes" id="UP000823935"/>
    </source>
</evidence>
<comment type="caution">
    <text evidence="7">The sequence shown here is derived from an EMBL/GenBank/DDBJ whole genome shotgun (WGS) entry which is preliminary data.</text>
</comment>
<evidence type="ECO:0000256" key="2">
    <source>
        <dbReference type="ARBA" id="ARBA00023054"/>
    </source>
</evidence>
<evidence type="ECO:0000259" key="5">
    <source>
        <dbReference type="Pfam" id="PF25984"/>
    </source>
</evidence>
<gene>
    <name evidence="7" type="ORF">IAB44_15860</name>
</gene>
<evidence type="ECO:0000256" key="1">
    <source>
        <dbReference type="ARBA" id="ARBA00004196"/>
    </source>
</evidence>
<dbReference type="Gene3D" id="2.40.30.170">
    <property type="match status" value="1"/>
</dbReference>
<dbReference type="InterPro" id="IPR058627">
    <property type="entry name" value="MdtA-like_C"/>
</dbReference>
<dbReference type="Gene3D" id="2.40.50.100">
    <property type="match status" value="1"/>
</dbReference>
<feature type="coiled-coil region" evidence="3">
    <location>
        <begin position="117"/>
        <end position="180"/>
    </location>
</feature>
<dbReference type="Pfam" id="PF25990">
    <property type="entry name" value="Beta-barrel_YknX"/>
    <property type="match status" value="1"/>
</dbReference>
<comment type="subcellular location">
    <subcellularLocation>
        <location evidence="1">Cell envelope</location>
    </subcellularLocation>
</comment>
<dbReference type="InterPro" id="IPR058636">
    <property type="entry name" value="Beta-barrel_YknX"/>
</dbReference>
<evidence type="ECO:0000256" key="3">
    <source>
        <dbReference type="SAM" id="Coils"/>
    </source>
</evidence>
<feature type="domain" description="Multidrug resistance protein MdtA-like C-terminal permuted SH3" evidence="4">
    <location>
        <begin position="332"/>
        <end position="374"/>
    </location>
</feature>
<evidence type="ECO:0000259" key="6">
    <source>
        <dbReference type="Pfam" id="PF25990"/>
    </source>
</evidence>
<dbReference type="GO" id="GO:0030313">
    <property type="term" value="C:cell envelope"/>
    <property type="evidence" value="ECO:0007669"/>
    <property type="project" value="UniProtKB-SubCell"/>
</dbReference>
<dbReference type="InterPro" id="IPR050465">
    <property type="entry name" value="UPF0194_transport"/>
</dbReference>
<keyword evidence="2 3" id="KW-0175">Coiled coil</keyword>
<dbReference type="PANTHER" id="PTHR32347:SF14">
    <property type="entry name" value="EFFLUX SYSTEM COMPONENT YKNX-RELATED"/>
    <property type="match status" value="1"/>
</dbReference>
<evidence type="ECO:0000259" key="4">
    <source>
        <dbReference type="Pfam" id="PF25967"/>
    </source>
</evidence>
<dbReference type="InterPro" id="IPR058639">
    <property type="entry name" value="BSH_YknX-like"/>
</dbReference>
<reference evidence="7" key="2">
    <citation type="journal article" date="2021" name="PeerJ">
        <title>Extensive microbial diversity within the chicken gut microbiome revealed by metagenomics and culture.</title>
        <authorList>
            <person name="Gilroy R."/>
            <person name="Ravi A."/>
            <person name="Getino M."/>
            <person name="Pursley I."/>
            <person name="Horton D.L."/>
            <person name="Alikhan N.F."/>
            <person name="Baker D."/>
            <person name="Gharbi K."/>
            <person name="Hall N."/>
            <person name="Watson M."/>
            <person name="Adriaenssens E.M."/>
            <person name="Foster-Nyarko E."/>
            <person name="Jarju S."/>
            <person name="Secka A."/>
            <person name="Antonio M."/>
            <person name="Oren A."/>
            <person name="Chaudhuri R.R."/>
            <person name="La Ragione R."/>
            <person name="Hildebrand F."/>
            <person name="Pallen M.J."/>
        </authorList>
    </citation>
    <scope>NUCLEOTIDE SEQUENCE</scope>
    <source>
        <strain evidence="7">CHK190-19873</strain>
    </source>
</reference>
<dbReference type="Pfam" id="PF25984">
    <property type="entry name" value="BSH_YknX"/>
    <property type="match status" value="1"/>
</dbReference>
<feature type="domain" description="YknX-like barrel-sandwich hybrid" evidence="5">
    <location>
        <begin position="80"/>
        <end position="207"/>
    </location>
</feature>
<dbReference type="Pfam" id="PF25967">
    <property type="entry name" value="RND-MFP_C"/>
    <property type="match status" value="1"/>
</dbReference>
<reference evidence="7" key="1">
    <citation type="submission" date="2020-10" db="EMBL/GenBank/DDBJ databases">
        <authorList>
            <person name="Gilroy R."/>
        </authorList>
    </citation>
    <scope>NUCLEOTIDE SEQUENCE</scope>
    <source>
        <strain evidence="7">CHK190-19873</strain>
    </source>
</reference>
<sequence>MKRRKKGFLIVLVVLLLIGAVGFIVWSVRNQDTGNAETNTVFVDSVSALTGLGSTGVIQKFAGVVEPQETWNVENSSDRTIAEVYVKVGDTVKAGDQLFTYDTTEAEDSLIEGEIEIDRLNGDIAGYQSQIETLQADKAKAAAADQLDIETQIQTIQNQLRRAQYDLQKQQVTNANLEETIANSTVTSEIDGLVQSINDSDSASYSYGDESNAYMTIIAVGDYRIRGTINEQNRDSLVEGSPVIVYSRANENEYWKGTLSQIDYDNPIEETNSYSMSSSDSMTQSSNYPFYVELDSIDGLMMGQHVYIEMDYGQADGRDGMWLNEYYIVQDDGDPYVWAANSRNQIEKRTVTLGEYDEDQEKYEILSGLSADDYIAFPNDSISEGDAVELNVDQTSNYFDANVEDSYLDEESSDFTWDSETDAIYYEDETGTDTFFDDAEMDEGYWEGETGDLYYDETETDTEIWEDASEVDAPGGIADELDIQEYTEAIGPVSEETEAE</sequence>
<dbReference type="Gene3D" id="1.10.287.470">
    <property type="entry name" value="Helix hairpin bin"/>
    <property type="match status" value="1"/>
</dbReference>
<proteinExistence type="predicted"/>
<evidence type="ECO:0000313" key="7">
    <source>
        <dbReference type="EMBL" id="HIS33002.1"/>
    </source>
</evidence>
<accession>A0A9D1JLC8</accession>
<feature type="domain" description="YknX-like beta-barrel" evidence="6">
    <location>
        <begin position="224"/>
        <end position="309"/>
    </location>
</feature>
<dbReference type="Gene3D" id="2.40.420.20">
    <property type="match status" value="1"/>
</dbReference>
<dbReference type="Proteomes" id="UP000823935">
    <property type="component" value="Unassembled WGS sequence"/>
</dbReference>
<name>A0A9D1JLC8_9FIRM</name>
<dbReference type="PANTHER" id="PTHR32347">
    <property type="entry name" value="EFFLUX SYSTEM COMPONENT YKNX-RELATED"/>
    <property type="match status" value="1"/>
</dbReference>